<sequence length="175" mass="19690">QLLELTCTFYSRYTFFANDVHRCTYCHLRIKFAAIKMRSQLGSLKTFAKICLLCAVFCQLITNVDCCPKRIKKFFKKVKTHNTELVGCYPDRPHARDLPIMGKRSTEMTLAACLKTCVAWDTKFLGLQGGNACWCGQSHGNHGEKLPNSDCSLPCNGQPEITCGGPMHNNVYKIT</sequence>
<dbReference type="SMART" id="SM00321">
    <property type="entry name" value="WSC"/>
    <property type="match status" value="1"/>
</dbReference>
<proteinExistence type="predicted"/>
<dbReference type="PROSITE" id="PS51212">
    <property type="entry name" value="WSC"/>
    <property type="match status" value="1"/>
</dbReference>
<dbReference type="Pfam" id="PF01822">
    <property type="entry name" value="WSC"/>
    <property type="match status" value="1"/>
</dbReference>
<name>A0A267GF43_9PLAT</name>
<reference evidence="2 3" key="1">
    <citation type="submission" date="2017-06" db="EMBL/GenBank/DDBJ databases">
        <title>A platform for efficient transgenesis in Macrostomum lignano, a flatworm model organism for stem cell research.</title>
        <authorList>
            <person name="Berezikov E."/>
        </authorList>
    </citation>
    <scope>NUCLEOTIDE SEQUENCE [LARGE SCALE GENOMIC DNA]</scope>
    <source>
        <strain evidence="2">DV1</strain>
        <tissue evidence="2">Whole organism</tissue>
    </source>
</reference>
<dbReference type="AlphaFoldDB" id="A0A267GF43"/>
<organism evidence="2 3">
    <name type="scientific">Macrostomum lignano</name>
    <dbReference type="NCBI Taxonomy" id="282301"/>
    <lineage>
        <taxon>Eukaryota</taxon>
        <taxon>Metazoa</taxon>
        <taxon>Spiralia</taxon>
        <taxon>Lophotrochozoa</taxon>
        <taxon>Platyhelminthes</taxon>
        <taxon>Rhabditophora</taxon>
        <taxon>Macrostomorpha</taxon>
        <taxon>Macrostomida</taxon>
        <taxon>Macrostomidae</taxon>
        <taxon>Macrostomum</taxon>
    </lineage>
</organism>
<comment type="caution">
    <text evidence="2">The sequence shown here is derived from an EMBL/GenBank/DDBJ whole genome shotgun (WGS) entry which is preliminary data.</text>
</comment>
<accession>A0A267GF43</accession>
<keyword evidence="3" id="KW-1185">Reference proteome</keyword>
<evidence type="ECO:0000313" key="3">
    <source>
        <dbReference type="Proteomes" id="UP000215902"/>
    </source>
</evidence>
<feature type="non-terminal residue" evidence="2">
    <location>
        <position position="1"/>
    </location>
</feature>
<evidence type="ECO:0000313" key="2">
    <source>
        <dbReference type="EMBL" id="PAA83964.1"/>
    </source>
</evidence>
<feature type="domain" description="WSC" evidence="1">
    <location>
        <begin position="82"/>
        <end position="175"/>
    </location>
</feature>
<dbReference type="STRING" id="282301.A0A267GF43"/>
<dbReference type="InterPro" id="IPR002889">
    <property type="entry name" value="WSC_carb-bd"/>
</dbReference>
<gene>
    <name evidence="2" type="ORF">BOX15_Mlig013306g2</name>
</gene>
<dbReference type="Proteomes" id="UP000215902">
    <property type="component" value="Unassembled WGS sequence"/>
</dbReference>
<evidence type="ECO:0000259" key="1">
    <source>
        <dbReference type="PROSITE" id="PS51212"/>
    </source>
</evidence>
<protein>
    <recommendedName>
        <fullName evidence="1">WSC domain-containing protein</fullName>
    </recommendedName>
</protein>
<dbReference type="OrthoDB" id="6151979at2759"/>
<dbReference type="EMBL" id="NIVC01000393">
    <property type="protein sequence ID" value="PAA83964.1"/>
    <property type="molecule type" value="Genomic_DNA"/>
</dbReference>